<feature type="non-terminal residue" evidence="2">
    <location>
        <position position="1"/>
    </location>
</feature>
<feature type="compositionally biased region" description="Gly residues" evidence="1">
    <location>
        <begin position="1"/>
        <end position="11"/>
    </location>
</feature>
<dbReference type="InterPro" id="IPR053789">
    <property type="entry name" value="TraA-like"/>
</dbReference>
<comment type="caution">
    <text evidence="2">The sequence shown here is derived from an EMBL/GenBank/DDBJ whole genome shotgun (WGS) entry which is preliminary data.</text>
</comment>
<dbReference type="EMBL" id="JAAGLU010000490">
    <property type="protein sequence ID" value="NEC93100.1"/>
    <property type="molecule type" value="Genomic_DNA"/>
</dbReference>
<protein>
    <submittedName>
        <fullName evidence="2">Sporulation protein SsgA</fullName>
    </submittedName>
</protein>
<accession>A0A6B3CAI5</accession>
<gene>
    <name evidence="2" type="ORF">G3I71_46925</name>
</gene>
<dbReference type="RefSeq" id="WP_164325055.1">
    <property type="nucleotide sequence ID" value="NZ_JAAGLU010000490.1"/>
</dbReference>
<proteinExistence type="predicted"/>
<name>A0A6B3CAI5_9ACTN</name>
<feature type="region of interest" description="Disordered" evidence="1">
    <location>
        <begin position="1"/>
        <end position="39"/>
    </location>
</feature>
<sequence>KVNGRGNGSGNRSGNSGAGARWSENPGAGSGALPAPEFTSPAQVRDYCNSVRAAMAMLAFELAMGAEIMKATLSQVPDPEGRVGASRVRAWKVARKLSKSADAALDAAKNAAATYAAFQREYEEEINRVRVHARRR</sequence>
<dbReference type="NCBIfam" id="NF041213">
    <property type="entry name" value="plasmid_TraA"/>
    <property type="match status" value="1"/>
</dbReference>
<dbReference type="AlphaFoldDB" id="A0A6B3CAI5"/>
<feature type="compositionally biased region" description="Low complexity" evidence="1">
    <location>
        <begin position="12"/>
        <end position="21"/>
    </location>
</feature>
<organism evidence="2">
    <name type="scientific">Streptomyces sp. SID12501</name>
    <dbReference type="NCBI Taxonomy" id="2706042"/>
    <lineage>
        <taxon>Bacteria</taxon>
        <taxon>Bacillati</taxon>
        <taxon>Actinomycetota</taxon>
        <taxon>Actinomycetes</taxon>
        <taxon>Kitasatosporales</taxon>
        <taxon>Streptomycetaceae</taxon>
        <taxon>Streptomyces</taxon>
    </lineage>
</organism>
<reference evidence="2" key="1">
    <citation type="submission" date="2020-01" db="EMBL/GenBank/DDBJ databases">
        <title>Insect and environment-associated Actinomycetes.</title>
        <authorList>
            <person name="Currrie C."/>
            <person name="Chevrette M."/>
            <person name="Carlson C."/>
            <person name="Stubbendieck R."/>
            <person name="Wendt-Pienkowski E."/>
        </authorList>
    </citation>
    <scope>NUCLEOTIDE SEQUENCE</scope>
    <source>
        <strain evidence="2">SID12501</strain>
    </source>
</reference>
<evidence type="ECO:0000256" key="1">
    <source>
        <dbReference type="SAM" id="MobiDB-lite"/>
    </source>
</evidence>
<evidence type="ECO:0000313" key="2">
    <source>
        <dbReference type="EMBL" id="NEC93100.1"/>
    </source>
</evidence>